<evidence type="ECO:0000256" key="7">
    <source>
        <dbReference type="ARBA" id="ARBA00022679"/>
    </source>
</evidence>
<dbReference type="FunFam" id="2.60.120.200:FF:000103">
    <property type="entry name" value="L-type lectin-domain containing receptor kinase IX.1"/>
    <property type="match status" value="1"/>
</dbReference>
<keyword evidence="26" id="KW-1185">Reference proteome</keyword>
<dbReference type="SUPFAM" id="SSF49899">
    <property type="entry name" value="Concanavalin A-like lectins/glucanases"/>
    <property type="match status" value="1"/>
</dbReference>
<keyword evidence="6" id="KW-0723">Serine/threonine-protein kinase</keyword>
<evidence type="ECO:0000313" key="25">
    <source>
        <dbReference type="EMBL" id="KAL2476833.1"/>
    </source>
</evidence>
<evidence type="ECO:0000256" key="11">
    <source>
        <dbReference type="ARBA" id="ARBA00022741"/>
    </source>
</evidence>
<feature type="binding site" evidence="22">
    <location>
        <position position="393"/>
    </location>
    <ligand>
        <name>ATP</name>
        <dbReference type="ChEBI" id="CHEBI:30616"/>
    </ligand>
</feature>
<evidence type="ECO:0000256" key="15">
    <source>
        <dbReference type="ARBA" id="ARBA00022989"/>
    </source>
</evidence>
<dbReference type="PROSITE" id="PS00108">
    <property type="entry name" value="PROTEIN_KINASE_ST"/>
    <property type="match status" value="1"/>
</dbReference>
<evidence type="ECO:0000256" key="2">
    <source>
        <dbReference type="ARBA" id="ARBA00008536"/>
    </source>
</evidence>
<protein>
    <recommendedName>
        <fullName evidence="4">non-specific serine/threonine protein kinase</fullName>
        <ecNumber evidence="4">2.7.11.1</ecNumber>
    </recommendedName>
</protein>
<evidence type="ECO:0000256" key="20">
    <source>
        <dbReference type="ARBA" id="ARBA00058818"/>
    </source>
</evidence>
<dbReference type="GO" id="GO:0004674">
    <property type="term" value="F:protein serine/threonine kinase activity"/>
    <property type="evidence" value="ECO:0007669"/>
    <property type="project" value="UniProtKB-KW"/>
</dbReference>
<evidence type="ECO:0000313" key="26">
    <source>
        <dbReference type="Proteomes" id="UP001604277"/>
    </source>
</evidence>
<keyword evidence="10" id="KW-0430">Lectin</keyword>
<evidence type="ECO:0000256" key="21">
    <source>
        <dbReference type="ARBA" id="ARBA00063357"/>
    </source>
</evidence>
<keyword evidence="9" id="KW-0732">Signal</keyword>
<accession>A0ABD1QL27</accession>
<dbReference type="PROSITE" id="PS50011">
    <property type="entry name" value="PROTEIN_KINASE_DOM"/>
    <property type="match status" value="1"/>
</dbReference>
<evidence type="ECO:0000256" key="9">
    <source>
        <dbReference type="ARBA" id="ARBA00022729"/>
    </source>
</evidence>
<gene>
    <name evidence="25" type="ORF">Fot_45847</name>
</gene>
<comment type="subcellular location">
    <subcellularLocation>
        <location evidence="1">Cell membrane</location>
        <topology evidence="1">Single-pass type I membrane protein</topology>
    </subcellularLocation>
</comment>
<dbReference type="Proteomes" id="UP001604277">
    <property type="component" value="Unassembled WGS sequence"/>
</dbReference>
<dbReference type="GO" id="GO:0009626">
    <property type="term" value="P:plant-type hypersensitive response"/>
    <property type="evidence" value="ECO:0007669"/>
    <property type="project" value="UniProtKB-ARBA"/>
</dbReference>
<dbReference type="SUPFAM" id="SSF56112">
    <property type="entry name" value="Protein kinase-like (PK-like)"/>
    <property type="match status" value="1"/>
</dbReference>
<dbReference type="Gene3D" id="3.30.200.20">
    <property type="entry name" value="Phosphorylase Kinase, domain 1"/>
    <property type="match status" value="1"/>
</dbReference>
<dbReference type="InterPro" id="IPR008271">
    <property type="entry name" value="Ser/Thr_kinase_AS"/>
</dbReference>
<evidence type="ECO:0000256" key="14">
    <source>
        <dbReference type="ARBA" id="ARBA00022840"/>
    </source>
</evidence>
<evidence type="ECO:0000256" key="17">
    <source>
        <dbReference type="ARBA" id="ARBA00023170"/>
    </source>
</evidence>
<dbReference type="InterPro" id="IPR000719">
    <property type="entry name" value="Prot_kinase_dom"/>
</dbReference>
<dbReference type="AlphaFoldDB" id="A0ABD1QL27"/>
<dbReference type="PROSITE" id="PS00107">
    <property type="entry name" value="PROTEIN_KINASE_ATP"/>
    <property type="match status" value="1"/>
</dbReference>
<evidence type="ECO:0000256" key="1">
    <source>
        <dbReference type="ARBA" id="ARBA00004251"/>
    </source>
</evidence>
<evidence type="ECO:0000256" key="18">
    <source>
        <dbReference type="ARBA" id="ARBA00023180"/>
    </source>
</evidence>
<keyword evidence="13" id="KW-0611">Plant defense</keyword>
<dbReference type="EC" id="2.7.11.1" evidence="4"/>
<proteinExistence type="inferred from homology"/>
<dbReference type="SMART" id="SM00220">
    <property type="entry name" value="S_TKc"/>
    <property type="match status" value="1"/>
</dbReference>
<keyword evidence="15 23" id="KW-1133">Transmembrane helix</keyword>
<evidence type="ECO:0000256" key="6">
    <source>
        <dbReference type="ARBA" id="ARBA00022527"/>
    </source>
</evidence>
<evidence type="ECO:0000256" key="22">
    <source>
        <dbReference type="PROSITE-ProRule" id="PRU10141"/>
    </source>
</evidence>
<evidence type="ECO:0000256" key="23">
    <source>
        <dbReference type="SAM" id="Phobius"/>
    </source>
</evidence>
<evidence type="ECO:0000256" key="10">
    <source>
        <dbReference type="ARBA" id="ARBA00022734"/>
    </source>
</evidence>
<keyword evidence="14 22" id="KW-0067">ATP-binding</keyword>
<dbReference type="PANTHER" id="PTHR27007">
    <property type="match status" value="1"/>
</dbReference>
<comment type="subunit">
    <text evidence="21">Interacts with ABCG40.</text>
</comment>
<feature type="domain" description="Protein kinase" evidence="24">
    <location>
        <begin position="364"/>
        <end position="642"/>
    </location>
</feature>
<comment type="function">
    <text evidence="19">Involved in resistance response to the pathogenic oomycetes Phytophthora infestans and Phytophthora capsici.</text>
</comment>
<dbReference type="GO" id="GO:0005524">
    <property type="term" value="F:ATP binding"/>
    <property type="evidence" value="ECO:0007669"/>
    <property type="project" value="UniProtKB-UniRule"/>
</dbReference>
<comment type="caution">
    <text evidence="25">The sequence shown here is derived from an EMBL/GenBank/DDBJ whole genome shotgun (WGS) entry which is preliminary data.</text>
</comment>
<dbReference type="GO" id="GO:0030246">
    <property type="term" value="F:carbohydrate binding"/>
    <property type="evidence" value="ECO:0007669"/>
    <property type="project" value="UniProtKB-KW"/>
</dbReference>
<dbReference type="InterPro" id="IPR019825">
    <property type="entry name" value="Lectin_legB_Mn/Ca_BS"/>
</dbReference>
<dbReference type="InterPro" id="IPR050528">
    <property type="entry name" value="L-type_Lectin-RKs"/>
</dbReference>
<dbReference type="Gene3D" id="1.10.510.10">
    <property type="entry name" value="Transferase(Phosphotransferase) domain 1"/>
    <property type="match status" value="1"/>
</dbReference>
<dbReference type="CDD" id="cd14066">
    <property type="entry name" value="STKc_IRAK"/>
    <property type="match status" value="1"/>
</dbReference>
<comment type="function">
    <text evidence="20">Promotes hydrogen peroxide H(2)O(2) production and cell death.</text>
</comment>
<keyword evidence="16 23" id="KW-0472">Membrane</keyword>
<dbReference type="PROSITE" id="PS00308">
    <property type="entry name" value="LECTIN_LEGUME_ALPHA"/>
    <property type="match status" value="1"/>
</dbReference>
<dbReference type="FunFam" id="1.10.510.10:FF:000240">
    <property type="entry name" value="Lectin-domain containing receptor kinase A4.3"/>
    <property type="match status" value="1"/>
</dbReference>
<organism evidence="25 26">
    <name type="scientific">Forsythia ovata</name>
    <dbReference type="NCBI Taxonomy" id="205694"/>
    <lineage>
        <taxon>Eukaryota</taxon>
        <taxon>Viridiplantae</taxon>
        <taxon>Streptophyta</taxon>
        <taxon>Embryophyta</taxon>
        <taxon>Tracheophyta</taxon>
        <taxon>Spermatophyta</taxon>
        <taxon>Magnoliopsida</taxon>
        <taxon>eudicotyledons</taxon>
        <taxon>Gunneridae</taxon>
        <taxon>Pentapetalae</taxon>
        <taxon>asterids</taxon>
        <taxon>lamiids</taxon>
        <taxon>Lamiales</taxon>
        <taxon>Oleaceae</taxon>
        <taxon>Forsythieae</taxon>
        <taxon>Forsythia</taxon>
    </lineage>
</organism>
<evidence type="ECO:0000256" key="13">
    <source>
        <dbReference type="ARBA" id="ARBA00022821"/>
    </source>
</evidence>
<sequence length="698" mass="77327">MALCNSWNTVSFFFSLLIPFASPLSFNLSSIGPNDANSQINTTGDAYISPQGLQVTTDESNKASGGKTGRATYIKPLHLWDKASGNLTDFYTHFSFVIDSSNSNCHADGLAFFLAPFGSSIPVNSSGRGLGLADNNVTANMSGDPFVAVEFDTYSNYWDPDNPHVGIDINSLISATTITWSNNITQGKKNDAWISYNSTTKILNVIFTGYMLYQTQSGRLDYRVDLRNYLPEWVSFGFSAATGACFQKNNVKSWEFDSTLEIVTNNPGPNYTDPSIVPNINSDSRYADRRRKKMKMGLVIGLTVGLSVLILGLIFVAHSFWRKRNREGTEDDISFDITMDTEFEKGCGPKKFSYGELVCATDNFAEEKKLGEGGFGGVYQGFLRDSNSYIAVKRVSKDSKQGPREYASEVKIISRLRHRNLVQLVGWCHERRELLLVYELMSNGSLDFHLFKGKSLLTWETRYKIARGVASALLYLHEEWEHCVVHRDIKSSNIMLDSSFNAKLGDFGLARLVDHEKGSQTTVLAGTRGYMAPEYVMSGKASKESDVYSFGIVALEITCGRKPIDVKAQENQVSLVEWVWDLYGTGHLLEAADPKLSADYNEQEIERLMVVGLWCAHPDNSLRPSIKEAIHVLNFEAQLPFLPSKLPVLTYFAPPHTITSSVSQSSGVNSLQPSSYTYGSNTSNFTSSTDASASASLL</sequence>
<reference evidence="26" key="1">
    <citation type="submission" date="2024-07" db="EMBL/GenBank/DDBJ databases">
        <title>Two chromosome-level genome assemblies of Korean endemic species Abeliophyllum distichum and Forsythia ovata (Oleaceae).</title>
        <authorList>
            <person name="Jang H."/>
        </authorList>
    </citation>
    <scope>NUCLEOTIDE SEQUENCE [LARGE SCALE GENOMIC DNA]</scope>
</reference>
<evidence type="ECO:0000256" key="19">
    <source>
        <dbReference type="ARBA" id="ARBA00058054"/>
    </source>
</evidence>
<evidence type="ECO:0000259" key="24">
    <source>
        <dbReference type="PROSITE" id="PS50011"/>
    </source>
</evidence>
<feature type="transmembrane region" description="Helical" evidence="23">
    <location>
        <begin position="6"/>
        <end position="26"/>
    </location>
</feature>
<dbReference type="InterPro" id="IPR011009">
    <property type="entry name" value="Kinase-like_dom_sf"/>
</dbReference>
<keyword evidence="11 22" id="KW-0547">Nucleotide-binding</keyword>
<dbReference type="InterPro" id="IPR000985">
    <property type="entry name" value="Lectin_LegA_CS"/>
</dbReference>
<evidence type="ECO:0000256" key="16">
    <source>
        <dbReference type="ARBA" id="ARBA00023136"/>
    </source>
</evidence>
<evidence type="ECO:0000256" key="8">
    <source>
        <dbReference type="ARBA" id="ARBA00022692"/>
    </source>
</evidence>
<evidence type="ECO:0000256" key="4">
    <source>
        <dbReference type="ARBA" id="ARBA00012513"/>
    </source>
</evidence>
<dbReference type="EMBL" id="JBFOLJ010000014">
    <property type="protein sequence ID" value="KAL2476833.1"/>
    <property type="molecule type" value="Genomic_DNA"/>
</dbReference>
<evidence type="ECO:0000256" key="5">
    <source>
        <dbReference type="ARBA" id="ARBA00022475"/>
    </source>
</evidence>
<keyword evidence="7" id="KW-0808">Transferase</keyword>
<name>A0ABD1QL27_9LAMI</name>
<evidence type="ECO:0000256" key="12">
    <source>
        <dbReference type="ARBA" id="ARBA00022777"/>
    </source>
</evidence>
<dbReference type="InterPro" id="IPR001220">
    <property type="entry name" value="Legume_lectin_dom"/>
</dbReference>
<dbReference type="CDD" id="cd06899">
    <property type="entry name" value="lectin_legume_LecRK_Arcelin_ConA"/>
    <property type="match status" value="1"/>
</dbReference>
<keyword evidence="8 23" id="KW-0812">Transmembrane</keyword>
<comment type="similarity">
    <text evidence="3">In the C-terminal section; belongs to the protein kinase superfamily. Ser/Thr protein kinase family.</text>
</comment>
<dbReference type="GO" id="GO:0002229">
    <property type="term" value="P:defense response to oomycetes"/>
    <property type="evidence" value="ECO:0007669"/>
    <property type="project" value="UniProtKB-ARBA"/>
</dbReference>
<dbReference type="InterPro" id="IPR013320">
    <property type="entry name" value="ConA-like_dom_sf"/>
</dbReference>
<keyword evidence="12 25" id="KW-0418">Kinase</keyword>
<dbReference type="InterPro" id="IPR017441">
    <property type="entry name" value="Protein_kinase_ATP_BS"/>
</dbReference>
<dbReference type="FunFam" id="3.30.200.20:FF:000168">
    <property type="entry name" value="L-type lectin-domain containing receptor kinase IX.1"/>
    <property type="match status" value="1"/>
</dbReference>
<dbReference type="Pfam" id="PF00139">
    <property type="entry name" value="Lectin_legB"/>
    <property type="match status" value="1"/>
</dbReference>
<dbReference type="Gene3D" id="2.60.120.200">
    <property type="match status" value="1"/>
</dbReference>
<keyword evidence="17 25" id="KW-0675">Receptor</keyword>
<comment type="similarity">
    <text evidence="2">In the N-terminal section; belongs to the leguminous lectin family.</text>
</comment>
<dbReference type="GO" id="GO:0005886">
    <property type="term" value="C:plasma membrane"/>
    <property type="evidence" value="ECO:0007669"/>
    <property type="project" value="UniProtKB-SubCell"/>
</dbReference>
<evidence type="ECO:0000256" key="3">
    <source>
        <dbReference type="ARBA" id="ARBA00010217"/>
    </source>
</evidence>
<keyword evidence="18" id="KW-0325">Glycoprotein</keyword>
<dbReference type="PROSITE" id="PS00307">
    <property type="entry name" value="LECTIN_LEGUME_BETA"/>
    <property type="match status" value="1"/>
</dbReference>
<dbReference type="Pfam" id="PF00069">
    <property type="entry name" value="Pkinase"/>
    <property type="match status" value="1"/>
</dbReference>
<keyword evidence="5" id="KW-1003">Cell membrane</keyword>
<feature type="transmembrane region" description="Helical" evidence="23">
    <location>
        <begin position="298"/>
        <end position="321"/>
    </location>
</feature>